<keyword evidence="2" id="KW-1185">Reference proteome</keyword>
<accession>A0ACC3SEN9</accession>
<evidence type="ECO:0000313" key="2">
    <source>
        <dbReference type="Proteomes" id="UP001320706"/>
    </source>
</evidence>
<organism evidence="1 2">
    <name type="scientific">Zalaria obscura</name>
    <dbReference type="NCBI Taxonomy" id="2024903"/>
    <lineage>
        <taxon>Eukaryota</taxon>
        <taxon>Fungi</taxon>
        <taxon>Dikarya</taxon>
        <taxon>Ascomycota</taxon>
        <taxon>Pezizomycotina</taxon>
        <taxon>Dothideomycetes</taxon>
        <taxon>Dothideomycetidae</taxon>
        <taxon>Dothideales</taxon>
        <taxon>Zalariaceae</taxon>
        <taxon>Zalaria</taxon>
    </lineage>
</organism>
<dbReference type="EMBL" id="JAMKPW020000016">
    <property type="protein sequence ID" value="KAK8210204.1"/>
    <property type="molecule type" value="Genomic_DNA"/>
</dbReference>
<gene>
    <name evidence="1" type="ORF">M8818_003692</name>
</gene>
<evidence type="ECO:0000313" key="1">
    <source>
        <dbReference type="EMBL" id="KAK8210204.1"/>
    </source>
</evidence>
<reference evidence="1" key="1">
    <citation type="submission" date="2024-02" db="EMBL/GenBank/DDBJ databases">
        <title>Metagenome Assembled Genome of Zalaria obscura JY119.</title>
        <authorList>
            <person name="Vighnesh L."/>
            <person name="Jagadeeshwari U."/>
            <person name="Venkata Ramana C."/>
            <person name="Sasikala C."/>
        </authorList>
    </citation>
    <scope>NUCLEOTIDE SEQUENCE</scope>
    <source>
        <strain evidence="1">JY119</strain>
    </source>
</reference>
<comment type="caution">
    <text evidence="1">The sequence shown here is derived from an EMBL/GenBank/DDBJ whole genome shotgun (WGS) entry which is preliminary data.</text>
</comment>
<name>A0ACC3SEN9_9PEZI</name>
<dbReference type="Proteomes" id="UP001320706">
    <property type="component" value="Unassembled WGS sequence"/>
</dbReference>
<sequence length="446" mass="48078">MPCRQDNIYDHIITALASAKELHWDMSRPTSQHRSSISSIPSSLPTRNSYSRSHSNSLSLNSYNPTHRVTRRKSTTLNNNAALSAAIQAAAEGDDEGARIAHRRSIPSKSSIGPSSLPHHISAPDALQYAKNRTNNGSAVVDGPSLSKDSMKPRMRRSSEGGALLKKKSGTGDLKCDTCGKGYKHSSCLTKHLWEHTPEWSLTSKLLISKHQQVQLLEAASVLVTMNNDAMAAAEAAKSSDSDNSSASPAASGSSGLPDDDVSSAETTPPPQTERVFGHRKQYSNASSAAFSRSYQSVFSASESVPKYQDPFQHGRKWSTSSSRPVTAGTSIAESYPNEDQADLAAAVGLLSCSYGTPKSGPVVLPPDVPPVPPLPARYQGLSSTFSGTSYSQSPGLSKAMPRYQEEDVDMDEESSEDDDNDRRYQSHEHSRADDMDDGVFGQMEE</sequence>
<proteinExistence type="predicted"/>
<protein>
    <submittedName>
        <fullName evidence="1">Uncharacterized protein</fullName>
    </submittedName>
</protein>